<dbReference type="Pfam" id="PF13627">
    <property type="entry name" value="LptM_cons"/>
    <property type="match status" value="1"/>
</dbReference>
<keyword evidence="5" id="KW-0998">Cell outer membrane</keyword>
<comment type="subcellular location">
    <subcellularLocation>
        <location evidence="1">Cell outer membrane</location>
        <topology evidence="1">Lipid-anchor</topology>
    </subcellularLocation>
</comment>
<dbReference type="PROSITE" id="PS51257">
    <property type="entry name" value="PROKAR_LIPOPROTEIN"/>
    <property type="match status" value="1"/>
</dbReference>
<gene>
    <name evidence="7" type="ORF">DBZ36_00175</name>
</gene>
<evidence type="ECO:0000313" key="7">
    <source>
        <dbReference type="EMBL" id="RKF22099.1"/>
    </source>
</evidence>
<evidence type="ECO:0000256" key="1">
    <source>
        <dbReference type="ARBA" id="ARBA00004459"/>
    </source>
</evidence>
<keyword evidence="2" id="KW-0732">Signal</keyword>
<evidence type="ECO:0000313" key="8">
    <source>
        <dbReference type="Proteomes" id="UP000286482"/>
    </source>
</evidence>
<dbReference type="NCBIfam" id="NF047847">
    <property type="entry name" value="SS_mature_LptM"/>
    <property type="match status" value="1"/>
</dbReference>
<name>A0A420EN13_9ALTE</name>
<dbReference type="Proteomes" id="UP000286482">
    <property type="component" value="Unassembled WGS sequence"/>
</dbReference>
<protein>
    <submittedName>
        <fullName evidence="7">Lipopeptide</fullName>
    </submittedName>
</protein>
<keyword evidence="6" id="KW-0449">Lipoprotein</keyword>
<comment type="caution">
    <text evidence="7">The sequence shown here is derived from an EMBL/GenBank/DDBJ whole genome shotgun (WGS) entry which is preliminary data.</text>
</comment>
<reference evidence="7 8" key="1">
    <citation type="submission" date="2018-09" db="EMBL/GenBank/DDBJ databases">
        <authorList>
            <person name="Wang Z."/>
        </authorList>
    </citation>
    <scope>NUCLEOTIDE SEQUENCE [LARGE SCALE GENOMIC DNA]</scope>
    <source>
        <strain evidence="7 8">ALS 81</strain>
    </source>
</reference>
<evidence type="ECO:0000256" key="6">
    <source>
        <dbReference type="ARBA" id="ARBA00023288"/>
    </source>
</evidence>
<evidence type="ECO:0000256" key="2">
    <source>
        <dbReference type="ARBA" id="ARBA00022729"/>
    </source>
</evidence>
<keyword evidence="3" id="KW-0472">Membrane</keyword>
<evidence type="ECO:0000256" key="5">
    <source>
        <dbReference type="ARBA" id="ARBA00023237"/>
    </source>
</evidence>
<dbReference type="GO" id="GO:0009279">
    <property type="term" value="C:cell outer membrane"/>
    <property type="evidence" value="ECO:0007669"/>
    <property type="project" value="UniProtKB-SubCell"/>
</dbReference>
<dbReference type="AlphaFoldDB" id="A0A420EN13"/>
<organism evidence="7 8">
    <name type="scientific">Alginatibacterium sediminis</name>
    <dbReference type="NCBI Taxonomy" id="2164068"/>
    <lineage>
        <taxon>Bacteria</taxon>
        <taxon>Pseudomonadati</taxon>
        <taxon>Pseudomonadota</taxon>
        <taxon>Gammaproteobacteria</taxon>
        <taxon>Alteromonadales</taxon>
        <taxon>Alteromonadaceae</taxon>
        <taxon>Alginatibacterium</taxon>
    </lineage>
</organism>
<proteinExistence type="predicted"/>
<sequence length="36" mass="3763">MRVFIAIIGLSGVLLLSGCGQTGPLVHPPKQEQSSE</sequence>
<keyword evidence="8" id="KW-1185">Reference proteome</keyword>
<dbReference type="RefSeq" id="WP_120352902.1">
    <property type="nucleotide sequence ID" value="NZ_RAQO01000001.1"/>
</dbReference>
<dbReference type="InterPro" id="IPR032831">
    <property type="entry name" value="LptM_cons"/>
</dbReference>
<dbReference type="EMBL" id="RAQO01000001">
    <property type="protein sequence ID" value="RKF22099.1"/>
    <property type="molecule type" value="Genomic_DNA"/>
</dbReference>
<accession>A0A420EN13</accession>
<keyword evidence="4" id="KW-0564">Palmitate</keyword>
<evidence type="ECO:0000256" key="4">
    <source>
        <dbReference type="ARBA" id="ARBA00023139"/>
    </source>
</evidence>
<evidence type="ECO:0000256" key="3">
    <source>
        <dbReference type="ARBA" id="ARBA00023136"/>
    </source>
</evidence>